<evidence type="ECO:0000256" key="1">
    <source>
        <dbReference type="SAM" id="Coils"/>
    </source>
</evidence>
<sequence>MNKQEKGRPPKYTDEELTKTLLDYASKTPGKINYSALAKATGIKRHVWSRRKRTDIERLNTPLLSEQNDAPSLPLPNIEFIIERYGNDTKALTGALKHVNEVIQSLYDDLLQSRKNNERFKESIEQQQKKIKELTITLREYENIVAGSVYRDNREENQLQGNLLTINNNNKENAVSLDFKKMFPNIFLK</sequence>
<gene>
    <name evidence="2" type="ORF">BTG_10870</name>
</gene>
<dbReference type="AlphaFoldDB" id="A0A9W3JCL0"/>
<evidence type="ECO:0000313" key="3">
    <source>
        <dbReference type="Proteomes" id="UP000005259"/>
    </source>
</evidence>
<feature type="coiled-coil region" evidence="1">
    <location>
        <begin position="110"/>
        <end position="144"/>
    </location>
</feature>
<reference evidence="2 3" key="1">
    <citation type="submission" date="2012-08" db="EMBL/GenBank/DDBJ databases">
        <authorList>
            <person name="Doggett N."/>
            <person name="Teshima H."/>
            <person name="Bruce D."/>
            <person name="Detter J.C."/>
            <person name="Johnson S.L."/>
            <person name="Han C."/>
        </authorList>
    </citation>
    <scope>NUCLEOTIDE SEQUENCE [LARGE SCALE GENOMIC DNA]</scope>
    <source>
        <strain evidence="2 3">HD-771</strain>
    </source>
</reference>
<name>A0A9W3JCL0_BACTU</name>
<protein>
    <submittedName>
        <fullName evidence="2">Uncharacterized protein</fullName>
    </submittedName>
</protein>
<keyword evidence="1" id="KW-0175">Coiled coil</keyword>
<accession>A0A9W3JCL0</accession>
<proteinExistence type="predicted"/>
<dbReference type="EMBL" id="CP003752">
    <property type="protein sequence ID" value="AFQ15638.1"/>
    <property type="molecule type" value="Genomic_DNA"/>
</dbReference>
<dbReference type="RefSeq" id="WP_001041143.1">
    <property type="nucleotide sequence ID" value="NC_018500.1"/>
</dbReference>
<dbReference type="KEGG" id="bti:BTG_10870"/>
<organism evidence="2 3">
    <name type="scientific">Bacillus thuringiensis HD-771</name>
    <dbReference type="NCBI Taxonomy" id="1218175"/>
    <lineage>
        <taxon>Bacteria</taxon>
        <taxon>Bacillati</taxon>
        <taxon>Bacillota</taxon>
        <taxon>Bacilli</taxon>
        <taxon>Bacillales</taxon>
        <taxon>Bacillaceae</taxon>
        <taxon>Bacillus</taxon>
        <taxon>Bacillus cereus group</taxon>
    </lineage>
</organism>
<evidence type="ECO:0000313" key="2">
    <source>
        <dbReference type="EMBL" id="AFQ15638.1"/>
    </source>
</evidence>
<dbReference type="Proteomes" id="UP000005259">
    <property type="component" value="Chromosome"/>
</dbReference>